<evidence type="ECO:0000256" key="6">
    <source>
        <dbReference type="ARBA" id="ARBA00022695"/>
    </source>
</evidence>
<name>A0ABR6W558_9BACT</name>
<comment type="subcellular location">
    <subcellularLocation>
        <location evidence="1 10">Cytoplasm</location>
    </subcellularLocation>
</comment>
<evidence type="ECO:0000256" key="8">
    <source>
        <dbReference type="ARBA" id="ARBA00022932"/>
    </source>
</evidence>
<protein>
    <recommendedName>
        <fullName evidence="3 10">Beta sliding clamp</fullName>
    </recommendedName>
</protein>
<evidence type="ECO:0000256" key="3">
    <source>
        <dbReference type="ARBA" id="ARBA00021035"/>
    </source>
</evidence>
<keyword evidence="5 10" id="KW-0808">Transferase</keyword>
<dbReference type="PIRSF" id="PIRSF000804">
    <property type="entry name" value="DNA_pol_III_b"/>
    <property type="match status" value="1"/>
</dbReference>
<sequence length="378" mass="41356">MKFIVSSSVLLKNLQNINGVVATNPIVPILENFLFRIEDGTLTVTASDLQTTMTTQIPVEASENGAIAIPAKLLLDTLRSLPEQPVTINIDTETFGTEILTDNGRYKLSGENPIDFPKLPTVSKTMSVDMTSDVLLGAINNTVFATSTDDLRPAMTGVYLQLSDDNATFVATDGHRLIRYRRTDLGTGSTSGAATTSLIIPRKALQLLKASLPENVPVVAEFSQANASFTFGPTQLICRLIDERFPDYENAIPTNNPNVMTIGRTDLLNSLKRIMIYANRTTHQIRLSLKTNSLTISAEDLDYSNEANEKLLCDYDGEAMEIGFNAKLMAEVLSNLSAKMITLEMSAPNRAGLLIPADKEENEDILMLVMPVMLNTYA</sequence>
<dbReference type="InterPro" id="IPR022635">
    <property type="entry name" value="DNA_polIII_beta_C"/>
</dbReference>
<comment type="similarity">
    <text evidence="2 10">Belongs to the beta sliding clamp family.</text>
</comment>
<dbReference type="Pfam" id="PF02768">
    <property type="entry name" value="DNA_pol3_beta_3"/>
    <property type="match status" value="1"/>
</dbReference>
<evidence type="ECO:0000256" key="4">
    <source>
        <dbReference type="ARBA" id="ARBA00022490"/>
    </source>
</evidence>
<keyword evidence="6 10" id="KW-0548">Nucleotidyltransferase</keyword>
<keyword evidence="8 10" id="KW-0239">DNA-directed DNA polymerase</keyword>
<dbReference type="InterPro" id="IPR022637">
    <property type="entry name" value="DNA_polIII_beta_cen"/>
</dbReference>
<comment type="caution">
    <text evidence="14">The sequence shown here is derived from an EMBL/GenBank/DDBJ whole genome shotgun (WGS) entry which is preliminary data.</text>
</comment>
<dbReference type="Proteomes" id="UP000700732">
    <property type="component" value="Unassembled WGS sequence"/>
</dbReference>
<evidence type="ECO:0000313" key="15">
    <source>
        <dbReference type="Proteomes" id="UP000700732"/>
    </source>
</evidence>
<evidence type="ECO:0000313" key="14">
    <source>
        <dbReference type="EMBL" id="MBC3791612.1"/>
    </source>
</evidence>
<evidence type="ECO:0000256" key="1">
    <source>
        <dbReference type="ARBA" id="ARBA00004496"/>
    </source>
</evidence>
<reference evidence="14 15" key="1">
    <citation type="submission" date="2019-06" db="EMBL/GenBank/DDBJ databases">
        <title>Spirosoma utsteinense sp. nov. isolated from Antarctic ice-free soils.</title>
        <authorList>
            <person name="Tahon G."/>
        </authorList>
    </citation>
    <scope>NUCLEOTIDE SEQUENCE [LARGE SCALE GENOMIC DNA]</scope>
    <source>
        <strain evidence="14 15">LMG 31447</strain>
    </source>
</reference>
<feature type="domain" description="DNA polymerase III beta sliding clamp C-terminal" evidence="13">
    <location>
        <begin position="251"/>
        <end position="371"/>
    </location>
</feature>
<proteinExistence type="inferred from homology"/>
<dbReference type="PANTHER" id="PTHR30478:SF0">
    <property type="entry name" value="BETA SLIDING CLAMP"/>
    <property type="match status" value="1"/>
</dbReference>
<dbReference type="EMBL" id="VFIA01000010">
    <property type="protein sequence ID" value="MBC3791612.1"/>
    <property type="molecule type" value="Genomic_DNA"/>
</dbReference>
<dbReference type="Pfam" id="PF00712">
    <property type="entry name" value="DNA_pol3_beta"/>
    <property type="match status" value="1"/>
</dbReference>
<keyword evidence="15" id="KW-1185">Reference proteome</keyword>
<keyword evidence="4 10" id="KW-0963">Cytoplasm</keyword>
<dbReference type="NCBIfam" id="TIGR00663">
    <property type="entry name" value="dnan"/>
    <property type="match status" value="1"/>
</dbReference>
<evidence type="ECO:0000256" key="9">
    <source>
        <dbReference type="ARBA" id="ARBA00023125"/>
    </source>
</evidence>
<comment type="function">
    <text evidence="10">Confers DNA tethering and processivity to DNA polymerases and other proteins. Acts as a clamp, forming a ring around DNA (a reaction catalyzed by the clamp-loading complex) which diffuses in an ATP-independent manner freely and bidirectionally along dsDNA. Initially characterized for its ability to contact the catalytic subunit of DNA polymerase III (Pol III), a complex, multichain enzyme responsible for most of the replicative synthesis in bacteria; Pol III exhibits 3'-5' exonuclease proofreading activity. The beta chain is required for initiation of replication as well as for processivity of DNA replication.</text>
</comment>
<evidence type="ECO:0000256" key="10">
    <source>
        <dbReference type="PIRNR" id="PIRNR000804"/>
    </source>
</evidence>
<evidence type="ECO:0000256" key="2">
    <source>
        <dbReference type="ARBA" id="ARBA00010752"/>
    </source>
</evidence>
<evidence type="ECO:0000259" key="12">
    <source>
        <dbReference type="Pfam" id="PF02767"/>
    </source>
</evidence>
<dbReference type="SMART" id="SM00480">
    <property type="entry name" value="POL3Bc"/>
    <property type="match status" value="1"/>
</dbReference>
<evidence type="ECO:0000256" key="5">
    <source>
        <dbReference type="ARBA" id="ARBA00022679"/>
    </source>
</evidence>
<dbReference type="InterPro" id="IPR001001">
    <property type="entry name" value="DNA_polIII_beta"/>
</dbReference>
<accession>A0ABR6W558</accession>
<evidence type="ECO:0000259" key="13">
    <source>
        <dbReference type="Pfam" id="PF02768"/>
    </source>
</evidence>
<keyword evidence="7 10" id="KW-0235">DNA replication</keyword>
<feature type="domain" description="DNA polymerase III beta sliding clamp central" evidence="12">
    <location>
        <begin position="131"/>
        <end position="247"/>
    </location>
</feature>
<dbReference type="Gene3D" id="3.10.150.10">
    <property type="entry name" value="DNA Polymerase III, subunit A, domain 2"/>
    <property type="match status" value="1"/>
</dbReference>
<comment type="subunit">
    <text evidence="10">Forms a ring-shaped head-to-tail homodimer around DNA.</text>
</comment>
<evidence type="ECO:0000256" key="7">
    <source>
        <dbReference type="ARBA" id="ARBA00022705"/>
    </source>
</evidence>
<dbReference type="SUPFAM" id="SSF55979">
    <property type="entry name" value="DNA clamp"/>
    <property type="match status" value="3"/>
</dbReference>
<dbReference type="RefSeq" id="WP_186737403.1">
    <property type="nucleotide sequence ID" value="NZ_VFIA01000010.1"/>
</dbReference>
<feature type="domain" description="DNA polymerase III beta sliding clamp N-terminal" evidence="11">
    <location>
        <begin position="1"/>
        <end position="120"/>
    </location>
</feature>
<dbReference type="CDD" id="cd00140">
    <property type="entry name" value="beta_clamp"/>
    <property type="match status" value="1"/>
</dbReference>
<dbReference type="Gene3D" id="3.70.10.10">
    <property type="match status" value="1"/>
</dbReference>
<dbReference type="Pfam" id="PF02767">
    <property type="entry name" value="DNA_pol3_beta_2"/>
    <property type="match status" value="1"/>
</dbReference>
<gene>
    <name evidence="14" type="ORF">FH603_2118</name>
</gene>
<evidence type="ECO:0000259" key="11">
    <source>
        <dbReference type="Pfam" id="PF00712"/>
    </source>
</evidence>
<keyword evidence="9" id="KW-0238">DNA-binding</keyword>
<dbReference type="InterPro" id="IPR046938">
    <property type="entry name" value="DNA_clamp_sf"/>
</dbReference>
<dbReference type="PANTHER" id="PTHR30478">
    <property type="entry name" value="DNA POLYMERASE III SUBUNIT BETA"/>
    <property type="match status" value="1"/>
</dbReference>
<organism evidence="14 15">
    <name type="scientific">Spirosoma utsteinense</name>
    <dbReference type="NCBI Taxonomy" id="2585773"/>
    <lineage>
        <taxon>Bacteria</taxon>
        <taxon>Pseudomonadati</taxon>
        <taxon>Bacteroidota</taxon>
        <taxon>Cytophagia</taxon>
        <taxon>Cytophagales</taxon>
        <taxon>Cytophagaceae</taxon>
        <taxon>Spirosoma</taxon>
    </lineage>
</organism>
<dbReference type="InterPro" id="IPR022634">
    <property type="entry name" value="DNA_polIII_beta_N"/>
</dbReference>